<reference evidence="2 3" key="1">
    <citation type="submission" date="2019-07" db="EMBL/GenBank/DDBJ databases">
        <title>Serratia strains were isolated from fresh produce.</title>
        <authorList>
            <person name="Cho G.-S."/>
            <person name="Stein M."/>
            <person name="Lee W."/>
            <person name="Suh S.H."/>
            <person name="Franz C.M.A.P."/>
        </authorList>
    </citation>
    <scope>NUCLEOTIDE SEQUENCE [LARGE SCALE GENOMIC DNA]</scope>
    <source>
        <strain evidence="2 3">S16</strain>
    </source>
</reference>
<keyword evidence="1" id="KW-0472">Membrane</keyword>
<sequence>MSQAKPFILLALLAVIFWAGWFTAGLYSDSQQLIIERAATAGAEKSRRYTEQMAGESARLLESKLAELSANETHTERVIRTEVVKPVFSNVCATAEYVRLFNAATDRAERTLSGQFVGPLPGNAAEAKR</sequence>
<dbReference type="EMBL" id="VOUQ01000008">
    <property type="protein sequence ID" value="TXE32352.1"/>
    <property type="molecule type" value="Genomic_DNA"/>
</dbReference>
<gene>
    <name evidence="2" type="ORF">FOT62_16485</name>
</gene>
<organism evidence="2 3">
    <name type="scientific">Serratia marcescens</name>
    <dbReference type="NCBI Taxonomy" id="615"/>
    <lineage>
        <taxon>Bacteria</taxon>
        <taxon>Pseudomonadati</taxon>
        <taxon>Pseudomonadota</taxon>
        <taxon>Gammaproteobacteria</taxon>
        <taxon>Enterobacterales</taxon>
        <taxon>Yersiniaceae</taxon>
        <taxon>Serratia</taxon>
    </lineage>
</organism>
<name>A0A5C7CBK6_SERMA</name>
<feature type="transmembrane region" description="Helical" evidence="1">
    <location>
        <begin position="7"/>
        <end position="27"/>
    </location>
</feature>
<protein>
    <submittedName>
        <fullName evidence="2">Uncharacterized protein</fullName>
    </submittedName>
</protein>
<dbReference type="AlphaFoldDB" id="A0A5C7CBK6"/>
<keyword evidence="1" id="KW-1133">Transmembrane helix</keyword>
<proteinExistence type="predicted"/>
<evidence type="ECO:0000313" key="2">
    <source>
        <dbReference type="EMBL" id="TXE32352.1"/>
    </source>
</evidence>
<dbReference type="Proteomes" id="UP000321126">
    <property type="component" value="Unassembled WGS sequence"/>
</dbReference>
<keyword evidence="1" id="KW-0812">Transmembrane</keyword>
<evidence type="ECO:0000313" key="3">
    <source>
        <dbReference type="Proteomes" id="UP000321126"/>
    </source>
</evidence>
<dbReference type="RefSeq" id="WP_147881852.1">
    <property type="nucleotide sequence ID" value="NZ_JALLDM010000001.1"/>
</dbReference>
<evidence type="ECO:0000256" key="1">
    <source>
        <dbReference type="SAM" id="Phobius"/>
    </source>
</evidence>
<accession>A0A5C7CBK6</accession>
<comment type="caution">
    <text evidence="2">The sequence shown here is derived from an EMBL/GenBank/DDBJ whole genome shotgun (WGS) entry which is preliminary data.</text>
</comment>